<evidence type="ECO:0000313" key="4">
    <source>
        <dbReference type="EMBL" id="ROL78250.1"/>
    </source>
</evidence>
<dbReference type="Pfam" id="PF00501">
    <property type="entry name" value="AMP-binding"/>
    <property type="match status" value="1"/>
</dbReference>
<dbReference type="InterPro" id="IPR000873">
    <property type="entry name" value="AMP-dep_synth/lig_dom"/>
</dbReference>
<dbReference type="InterPro" id="IPR042099">
    <property type="entry name" value="ANL_N_sf"/>
</dbReference>
<accession>A0A423DZB5</accession>
<dbReference type="Gene3D" id="3.30.300.30">
    <property type="match status" value="1"/>
</dbReference>
<dbReference type="CDD" id="cd05235">
    <property type="entry name" value="SDR_e1"/>
    <property type="match status" value="1"/>
</dbReference>
<dbReference type="CDD" id="cd05930">
    <property type="entry name" value="A_NRPS"/>
    <property type="match status" value="1"/>
</dbReference>
<sequence length="1148" mass="126910">MRRLQICLIGTSPALALLHQELLDHGHALYLADSAAALQHRPWPRPQLLIDDGSLALSASDWQGLSDCALLSLRLGLNLHSTGELPTLELLCWTGTATAQRLIERQPLAAEVSGNGQQLRRKTIDSLQQTLALHVSRFSRNPDYLQQAAAISPGQEDQQQGLGWLEQLAWLHRYNQHDSLPLLATGEVALIERLQQSLQLHAERPALNLNGQRISYARLHAQAVAIQQLMAGLAIDADPPVIGVCMGKSAALYASLLAVFGYGAVYLPLDPAHPAERLRYILKNAGASLLLHDGQVPVDDLAVKSLDLRQLPAALAQPLPSLLRQRPAPDAPGVAIYTSGTTGQPKGVLLSQRNLSHFQAWYSAHVQLDERSRALQFSTIGFDASLLDILPTWVAGGELVVPTQDQRRDPAQLLALMREQHVTHAFLPPALLSILPRDQTLELKHLVTGGDVCEPEVIARLAGQCQLHNIYGPTETTVLATTRVFNTGDNNRNLGCPIANTRVLILDENLQPVIENCPGELYIAGPGVGLGYLNNPALSNERFLNLSPGDSSLLRVYRTGDIGKWTAEGIELCGRRDNQVKIRGFRVEPEEIEHCLRSSGLFRQVAVIIDAQRRILAFCAQATGDDSEAALREHAEQRLPDYMRPGFYQQLAQMPYTANGKVDRQALAALPLGLAPSQHHFGPLTPVEAQLVGLWSKLLELPEHDISTDASFFSLGGHSILLSRLLLAIREQFGRGIAINRFIEMPTVQRLATLVSGEQAQLPGLDPQAERDACRELGLQVLPVAQLGDVHKVIVTGANSFLGVHLVEALLQWGASEVACLVRANASQSAEQRFSAALVENGLHGLDMSRVKVLAADLRQPRLGLAEADYNYLDSEYGALLHNAAQVNHVLDYQSLAADNVEPLFECLRLCEGRRKKVFNFISTLSACSAIDADGQVLEQDPATTPPIYIRNGYNLSKWVGERILQRARAQGVWVNLYRPGNITFDSRNGICQPQRNRLMLMLKGSLQLGQVPALELNFDLMPVDFLARFIAFHSSRYQPERTVFNLHNPEPLSWRDYVSVFRDSGRPFELVSVEQWQRQLQRVDRDNALFDVLGFYLDGFEEDIGDISRIQHDNARAGVQRMGARYPRKTPQLLQRGCQYLHDIAFI</sequence>
<organism evidence="4 5">
    <name type="scientific">Pseudomonas vranovensis</name>
    <dbReference type="NCBI Taxonomy" id="321661"/>
    <lineage>
        <taxon>Bacteria</taxon>
        <taxon>Pseudomonadati</taxon>
        <taxon>Pseudomonadota</taxon>
        <taxon>Gammaproteobacteria</taxon>
        <taxon>Pseudomonadales</taxon>
        <taxon>Pseudomonadaceae</taxon>
        <taxon>Pseudomonas</taxon>
    </lineage>
</organism>
<dbReference type="InterPro" id="IPR020806">
    <property type="entry name" value="PKS_PP-bd"/>
</dbReference>
<keyword evidence="2" id="KW-0597">Phosphoprotein</keyword>
<evidence type="ECO:0000259" key="3">
    <source>
        <dbReference type="PROSITE" id="PS50075"/>
    </source>
</evidence>
<dbReference type="PANTHER" id="PTHR44845:SF6">
    <property type="entry name" value="BETA-ALANINE-ACTIVATING ENZYME"/>
    <property type="match status" value="1"/>
</dbReference>
<dbReference type="Gene3D" id="1.10.1200.10">
    <property type="entry name" value="ACP-like"/>
    <property type="match status" value="1"/>
</dbReference>
<dbReference type="EMBL" id="MOAM01000007">
    <property type="protein sequence ID" value="ROL78250.1"/>
    <property type="molecule type" value="Genomic_DNA"/>
</dbReference>
<keyword evidence="1" id="KW-0596">Phosphopantetheine</keyword>
<proteinExistence type="predicted"/>
<protein>
    <submittedName>
        <fullName evidence="4">Peptide transporter</fullName>
    </submittedName>
</protein>
<dbReference type="NCBIfam" id="TIGR01746">
    <property type="entry name" value="Thioester-redct"/>
    <property type="match status" value="1"/>
</dbReference>
<reference evidence="4 5" key="1">
    <citation type="submission" date="2016-10" db="EMBL/GenBank/DDBJ databases">
        <title>Comparative genome analysis of multiple Pseudomonas spp. focuses on biocontrol and plant growth promoting traits.</title>
        <authorList>
            <person name="Tao X.-Y."/>
            <person name="Taylor C.G."/>
        </authorList>
    </citation>
    <scope>NUCLEOTIDE SEQUENCE [LARGE SCALE GENOMIC DNA]</scope>
    <source>
        <strain evidence="4 5">15D11</strain>
    </source>
</reference>
<dbReference type="GO" id="GO:0031177">
    <property type="term" value="F:phosphopantetheine binding"/>
    <property type="evidence" value="ECO:0007669"/>
    <property type="project" value="InterPro"/>
</dbReference>
<dbReference type="InterPro" id="IPR045851">
    <property type="entry name" value="AMP-bd_C_sf"/>
</dbReference>
<dbReference type="InterPro" id="IPR036736">
    <property type="entry name" value="ACP-like_sf"/>
</dbReference>
<dbReference type="InterPro" id="IPR036291">
    <property type="entry name" value="NAD(P)-bd_dom_sf"/>
</dbReference>
<evidence type="ECO:0000256" key="1">
    <source>
        <dbReference type="ARBA" id="ARBA00022450"/>
    </source>
</evidence>
<dbReference type="Gene3D" id="3.40.50.12780">
    <property type="entry name" value="N-terminal domain of ligase-like"/>
    <property type="match status" value="1"/>
</dbReference>
<feature type="domain" description="Carrier" evidence="3">
    <location>
        <begin position="682"/>
        <end position="759"/>
    </location>
</feature>
<dbReference type="InterPro" id="IPR009081">
    <property type="entry name" value="PP-bd_ACP"/>
</dbReference>
<dbReference type="PROSITE" id="PS50075">
    <property type="entry name" value="CARRIER"/>
    <property type="match status" value="1"/>
</dbReference>
<dbReference type="Gene3D" id="3.40.50.720">
    <property type="entry name" value="NAD(P)-binding Rossmann-like Domain"/>
    <property type="match status" value="1"/>
</dbReference>
<dbReference type="RefSeq" id="WP_123564715.1">
    <property type="nucleotide sequence ID" value="NZ_MOAM01000007.1"/>
</dbReference>
<dbReference type="Pfam" id="PF00550">
    <property type="entry name" value="PP-binding"/>
    <property type="match status" value="1"/>
</dbReference>
<dbReference type="InterPro" id="IPR010071">
    <property type="entry name" value="AA_adenyl_dom"/>
</dbReference>
<dbReference type="AlphaFoldDB" id="A0A423DZB5"/>
<keyword evidence="5" id="KW-1185">Reference proteome</keyword>
<dbReference type="Proteomes" id="UP000285286">
    <property type="component" value="Unassembled WGS sequence"/>
</dbReference>
<dbReference type="NCBIfam" id="TIGR01733">
    <property type="entry name" value="AA-adenyl-dom"/>
    <property type="match status" value="1"/>
</dbReference>
<dbReference type="InterPro" id="IPR010080">
    <property type="entry name" value="Thioester_reductase-like_dom"/>
</dbReference>
<evidence type="ECO:0000313" key="5">
    <source>
        <dbReference type="Proteomes" id="UP000285286"/>
    </source>
</evidence>
<evidence type="ECO:0000256" key="2">
    <source>
        <dbReference type="ARBA" id="ARBA00022553"/>
    </source>
</evidence>
<name>A0A423DZB5_9PSED</name>
<comment type="caution">
    <text evidence="4">The sequence shown here is derived from an EMBL/GenBank/DDBJ whole genome shotgun (WGS) entry which is preliminary data.</text>
</comment>
<gene>
    <name evidence="4" type="ORF">BHU25_02715</name>
</gene>
<dbReference type="SUPFAM" id="SSF56801">
    <property type="entry name" value="Acetyl-CoA synthetase-like"/>
    <property type="match status" value="1"/>
</dbReference>
<dbReference type="PANTHER" id="PTHR44845">
    <property type="entry name" value="CARRIER DOMAIN-CONTAINING PROTEIN"/>
    <property type="match status" value="1"/>
</dbReference>
<dbReference type="SUPFAM" id="SSF47336">
    <property type="entry name" value="ACP-like"/>
    <property type="match status" value="1"/>
</dbReference>
<dbReference type="Pfam" id="PF07993">
    <property type="entry name" value="NAD_binding_4"/>
    <property type="match status" value="1"/>
</dbReference>
<dbReference type="InterPro" id="IPR013120">
    <property type="entry name" value="FAR_NAD-bd"/>
</dbReference>
<dbReference type="SUPFAM" id="SSF51735">
    <property type="entry name" value="NAD(P)-binding Rossmann-fold domains"/>
    <property type="match status" value="1"/>
</dbReference>
<dbReference type="SMART" id="SM00823">
    <property type="entry name" value="PKS_PP"/>
    <property type="match status" value="1"/>
</dbReference>